<dbReference type="EMBL" id="OX459121">
    <property type="protein sequence ID" value="CAI9104599.1"/>
    <property type="molecule type" value="Genomic_DNA"/>
</dbReference>
<evidence type="ECO:0000256" key="2">
    <source>
        <dbReference type="ARBA" id="ARBA00007865"/>
    </source>
</evidence>
<protein>
    <submittedName>
        <fullName evidence="4">OLC1v1003305C1</fullName>
    </submittedName>
</protein>
<evidence type="ECO:0000313" key="4">
    <source>
        <dbReference type="EMBL" id="CAI9104599.1"/>
    </source>
</evidence>
<dbReference type="Gene3D" id="3.50.30.50">
    <property type="entry name" value="Putative cyclase"/>
    <property type="match status" value="2"/>
</dbReference>
<proteinExistence type="inferred from homology"/>
<dbReference type="PANTHER" id="PTHR31118">
    <property type="entry name" value="CYCLASE-LIKE PROTEIN 2"/>
    <property type="match status" value="1"/>
</dbReference>
<organism evidence="4 5">
    <name type="scientific">Oldenlandia corymbosa var. corymbosa</name>
    <dbReference type="NCBI Taxonomy" id="529605"/>
    <lineage>
        <taxon>Eukaryota</taxon>
        <taxon>Viridiplantae</taxon>
        <taxon>Streptophyta</taxon>
        <taxon>Embryophyta</taxon>
        <taxon>Tracheophyta</taxon>
        <taxon>Spermatophyta</taxon>
        <taxon>Magnoliopsida</taxon>
        <taxon>eudicotyledons</taxon>
        <taxon>Gunneridae</taxon>
        <taxon>Pentapetalae</taxon>
        <taxon>asterids</taxon>
        <taxon>lamiids</taxon>
        <taxon>Gentianales</taxon>
        <taxon>Rubiaceae</taxon>
        <taxon>Rubioideae</taxon>
        <taxon>Spermacoceae</taxon>
        <taxon>Hedyotis-Oldenlandia complex</taxon>
        <taxon>Oldenlandia</taxon>
    </lineage>
</organism>
<evidence type="ECO:0000313" key="5">
    <source>
        <dbReference type="Proteomes" id="UP001161247"/>
    </source>
</evidence>
<dbReference type="PANTHER" id="PTHR31118:SF12">
    <property type="entry name" value="CYCLASE-LIKE PROTEIN 2"/>
    <property type="match status" value="1"/>
</dbReference>
<keyword evidence="3" id="KW-0964">Secreted</keyword>
<gene>
    <name evidence="4" type="ORF">OLC1_LOCUS13498</name>
</gene>
<keyword evidence="5" id="KW-1185">Reference proteome</keyword>
<sequence>MEMNSSCSMKRVPLLVAIAIGLYFMNPTEARRTIIDITHTYYNVIPAFGSPNGSKPIIHEQDRDGFQTGYYTVGTHYGTHVDTPQHLMSLIDNPISVPTLDLLTLIGPVLVVRIPTGVQNITAQVVCNLGLPTGLERVIFKTDNTDRCLMNQIPFEKNYAGLMPDAAEWLVKNTTIKFIGVDYMSVASFNYAVEVHEILLNKPGVIPVECLNLEGVEPGYYDVYCLPTKVETEGAPARCILMKPTKAKRTILDITHTLKNYMTVWKNYAQTKEIIREHNGTHFRTGEFTVGTDYGTHVDSPQHLLSLKDSPISALTLDLQTLIGRVLVVRIPTGVRNITAQVVSNLGLPRGIKRVIFKTDNTDRRLMNKIAFETDYTGLTPDAADLLVKNTTIKFIGVDYMSVASFDYHHQVHEILLNKPGVIPVECLNLKGVEPGYYDVYCLPIKVAMEAATARCILMNTRH</sequence>
<comment type="subcellular location">
    <subcellularLocation>
        <location evidence="1">Secreted</location>
        <location evidence="1">Extracellular space</location>
        <location evidence="1">Extracellular matrix</location>
    </subcellularLocation>
</comment>
<evidence type="ECO:0000256" key="1">
    <source>
        <dbReference type="ARBA" id="ARBA00004498"/>
    </source>
</evidence>
<evidence type="ECO:0000256" key="3">
    <source>
        <dbReference type="ARBA" id="ARBA00022530"/>
    </source>
</evidence>
<accession>A0AAV1D9Q5</accession>
<reference evidence="4" key="1">
    <citation type="submission" date="2023-03" db="EMBL/GenBank/DDBJ databases">
        <authorList>
            <person name="Julca I."/>
        </authorList>
    </citation>
    <scope>NUCLEOTIDE SEQUENCE</scope>
</reference>
<name>A0AAV1D9Q5_OLDCO</name>
<dbReference type="GO" id="GO:0019441">
    <property type="term" value="P:L-tryptophan catabolic process to kynurenine"/>
    <property type="evidence" value="ECO:0007669"/>
    <property type="project" value="InterPro"/>
</dbReference>
<dbReference type="AlphaFoldDB" id="A0AAV1D9Q5"/>
<dbReference type="Proteomes" id="UP001161247">
    <property type="component" value="Chromosome 4"/>
</dbReference>
<dbReference type="GO" id="GO:0004061">
    <property type="term" value="F:arylformamidase activity"/>
    <property type="evidence" value="ECO:0007669"/>
    <property type="project" value="InterPro"/>
</dbReference>
<dbReference type="InterPro" id="IPR037175">
    <property type="entry name" value="KFase_sf"/>
</dbReference>
<dbReference type="Pfam" id="PF04199">
    <property type="entry name" value="Cyclase"/>
    <property type="match status" value="2"/>
</dbReference>
<keyword evidence="3" id="KW-0272">Extracellular matrix</keyword>
<dbReference type="InterPro" id="IPR007325">
    <property type="entry name" value="KFase/CYL"/>
</dbReference>
<dbReference type="SUPFAM" id="SSF102198">
    <property type="entry name" value="Putative cyclase"/>
    <property type="match status" value="2"/>
</dbReference>
<comment type="similarity">
    <text evidence="2">Belongs to the Cyclase 1 superfamily.</text>
</comment>